<feature type="domain" description="Spermatogenesis-associated protein 20-like TRX" evidence="2">
    <location>
        <begin position="45"/>
        <end position="213"/>
    </location>
</feature>
<dbReference type="InterPro" id="IPR004879">
    <property type="entry name" value="Ssp411-like_TRX"/>
</dbReference>
<gene>
    <name evidence="3" type="ORF">E4U57_001985</name>
</gene>
<proteinExistence type="predicted"/>
<comment type="caution">
    <text evidence="3">The sequence shown here is derived from an EMBL/GenBank/DDBJ whole genome shotgun (WGS) entry which is preliminary data.</text>
</comment>
<evidence type="ECO:0000256" key="1">
    <source>
        <dbReference type="SAM" id="MobiDB-lite"/>
    </source>
</evidence>
<dbReference type="SUPFAM" id="SSF52833">
    <property type="entry name" value="Thioredoxin-like"/>
    <property type="match status" value="1"/>
</dbReference>
<dbReference type="EMBL" id="SRPR01000018">
    <property type="protein sequence ID" value="KAG5966672.1"/>
    <property type="molecule type" value="Genomic_DNA"/>
</dbReference>
<dbReference type="InterPro" id="IPR012341">
    <property type="entry name" value="6hp_glycosidase-like_sf"/>
</dbReference>
<feature type="region of interest" description="Disordered" evidence="1">
    <location>
        <begin position="1"/>
        <end position="24"/>
    </location>
</feature>
<dbReference type="InterPro" id="IPR008928">
    <property type="entry name" value="6-hairpin_glycosidase_sf"/>
</dbReference>
<dbReference type="Proteomes" id="UP000742024">
    <property type="component" value="Unassembled WGS sequence"/>
</dbReference>
<dbReference type="InterPro" id="IPR024705">
    <property type="entry name" value="Ssp411"/>
</dbReference>
<dbReference type="Pfam" id="PF03190">
    <property type="entry name" value="Thioredox_DsbH"/>
    <property type="match status" value="1"/>
</dbReference>
<sequence length="753" mass="83748">MAIPTYVPSAEEEERASDNSAIASDISETTSERYRSKVENPYCDTSFVRSADTSPVVWQRLTPETIEWARQQNKLLFLHIGFRACHCWDIDCRLMLYETFMDDECADVLNESFVPVIVDRDERPDIETVYMNYLSAVSNAGGWPLNVFVTPDMEPVFGGTYWPGPGVSRRVGAGAETEKEALDSLAIFKRVRDIWEEQEAKCRAEASEILGKLRIFTAEGIADIRATTGATPHGNLLPSATSSLSESPGGAAGEKSAGLSSELDLDQLEEAYTHIAKTFDPVYGGFGLAPKFPTPPKLAFLLYLNDAPSAVRDVVGETECKRAADMAVQTLRKLRGSALYDQLVAGFSRCSMTRDWSIPLFEKLLSDNALLLSLYVSAWRYAGGTTESEFLDTVVELADHLINPDFFALDDGSLSASEMAYSADNLANTMGMKEGAYYFWTRREFDSVINSSGQDQQMSQVVAAHWDVREEGNVPEEFDPYDDKMKKNILRVVKTPEQLSHQFDLPLETVQAYIRTARKKLRYRRNLQTDRKPPGYCGTAITSWNGLAISALTKAHVALKDIDVAKSKRYLDGALRIADFIMAKLYLPGTKTLFRMWCSRRSNFEGFADDYVYLIDGILHLFGETGKESLLDFAIDLQETLISRFHDPKDGGFFSSAPGVPFNVLRLKEGMDGSLPSVNAVAAANLFHLSVLLQDDSYAALANGTINAFEAEILQYPWLYPSMLMVLVMARLGYMKDAVSTPGEPEDVALEET</sequence>
<dbReference type="Gene3D" id="1.50.10.10">
    <property type="match status" value="1"/>
</dbReference>
<reference evidence="3 4" key="1">
    <citation type="journal article" date="2020" name="bioRxiv">
        <title>Whole genome comparisons of ergot fungi reveals the divergence and evolution of species within the genus Claviceps are the result of varying mechanisms driving genome evolution and host range expansion.</title>
        <authorList>
            <person name="Wyka S.A."/>
            <person name="Mondo S.J."/>
            <person name="Liu M."/>
            <person name="Dettman J."/>
            <person name="Nalam V."/>
            <person name="Broders K.D."/>
        </authorList>
    </citation>
    <scope>NUCLEOTIDE SEQUENCE [LARGE SCALE GENOMIC DNA]</scope>
    <source>
        <strain evidence="3 4">LM583</strain>
    </source>
</reference>
<dbReference type="Gene3D" id="3.40.30.10">
    <property type="entry name" value="Glutaredoxin"/>
    <property type="match status" value="1"/>
</dbReference>
<dbReference type="PANTHER" id="PTHR42899">
    <property type="entry name" value="SPERMATOGENESIS-ASSOCIATED PROTEIN 20"/>
    <property type="match status" value="1"/>
</dbReference>
<keyword evidence="4" id="KW-1185">Reference proteome</keyword>
<dbReference type="InterPro" id="IPR036249">
    <property type="entry name" value="Thioredoxin-like_sf"/>
</dbReference>
<accession>A0ABQ7PMI3</accession>
<evidence type="ECO:0000313" key="4">
    <source>
        <dbReference type="Proteomes" id="UP000742024"/>
    </source>
</evidence>
<organism evidence="3 4">
    <name type="scientific">Claviceps arundinis</name>
    <dbReference type="NCBI Taxonomy" id="1623583"/>
    <lineage>
        <taxon>Eukaryota</taxon>
        <taxon>Fungi</taxon>
        <taxon>Dikarya</taxon>
        <taxon>Ascomycota</taxon>
        <taxon>Pezizomycotina</taxon>
        <taxon>Sordariomycetes</taxon>
        <taxon>Hypocreomycetidae</taxon>
        <taxon>Hypocreales</taxon>
        <taxon>Clavicipitaceae</taxon>
        <taxon>Claviceps</taxon>
    </lineage>
</organism>
<evidence type="ECO:0000259" key="2">
    <source>
        <dbReference type="Pfam" id="PF03190"/>
    </source>
</evidence>
<protein>
    <recommendedName>
        <fullName evidence="2">Spermatogenesis-associated protein 20-like TRX domain-containing protein</fullName>
    </recommendedName>
</protein>
<dbReference type="PANTHER" id="PTHR42899:SF1">
    <property type="entry name" value="SPERMATOGENESIS-ASSOCIATED PROTEIN 20"/>
    <property type="match status" value="1"/>
</dbReference>
<dbReference type="SUPFAM" id="SSF48208">
    <property type="entry name" value="Six-hairpin glycosidases"/>
    <property type="match status" value="1"/>
</dbReference>
<name>A0ABQ7PMI3_9HYPO</name>
<dbReference type="PIRSF" id="PIRSF006402">
    <property type="entry name" value="UCP006402_thioredoxin"/>
    <property type="match status" value="1"/>
</dbReference>
<feature type="region of interest" description="Disordered" evidence="1">
    <location>
        <begin position="228"/>
        <end position="258"/>
    </location>
</feature>
<evidence type="ECO:0000313" key="3">
    <source>
        <dbReference type="EMBL" id="KAG5966672.1"/>
    </source>
</evidence>